<gene>
    <name evidence="8" type="ORF">A2663_03055</name>
</gene>
<dbReference type="InterPro" id="IPR027417">
    <property type="entry name" value="P-loop_NTPase"/>
</dbReference>
<accession>A0A1G1Y831</accession>
<dbReference type="CDD" id="cd00009">
    <property type="entry name" value="AAA"/>
    <property type="match status" value="1"/>
</dbReference>
<reference evidence="8 9" key="1">
    <citation type="journal article" date="2016" name="Nat. Commun.">
        <title>Thousands of microbial genomes shed light on interconnected biogeochemical processes in an aquifer system.</title>
        <authorList>
            <person name="Anantharaman K."/>
            <person name="Brown C.T."/>
            <person name="Hug L.A."/>
            <person name="Sharon I."/>
            <person name="Castelle C.J."/>
            <person name="Probst A.J."/>
            <person name="Thomas B.C."/>
            <person name="Singh A."/>
            <person name="Wilkins M.J."/>
            <person name="Karaoz U."/>
            <person name="Brodie E.L."/>
            <person name="Williams K.H."/>
            <person name="Hubbard S.S."/>
            <person name="Banfield J.F."/>
        </authorList>
    </citation>
    <scope>NUCLEOTIDE SEQUENCE [LARGE SCALE GENOMIC DNA]</scope>
</reference>
<evidence type="ECO:0000256" key="5">
    <source>
        <dbReference type="ARBA" id="ARBA00022741"/>
    </source>
</evidence>
<dbReference type="Gene3D" id="1.20.272.10">
    <property type="match status" value="1"/>
</dbReference>
<dbReference type="CDD" id="cd18139">
    <property type="entry name" value="HLD_clamp_RarA"/>
    <property type="match status" value="1"/>
</dbReference>
<dbReference type="GO" id="GO:0000731">
    <property type="term" value="P:DNA synthesis involved in DNA repair"/>
    <property type="evidence" value="ECO:0007669"/>
    <property type="project" value="TreeGrafter"/>
</dbReference>
<dbReference type="SUPFAM" id="SSF48019">
    <property type="entry name" value="post-AAA+ oligomerization domain-like"/>
    <property type="match status" value="1"/>
</dbReference>
<evidence type="ECO:0000256" key="6">
    <source>
        <dbReference type="ARBA" id="ARBA00022840"/>
    </source>
</evidence>
<dbReference type="GO" id="GO:0016887">
    <property type="term" value="F:ATP hydrolysis activity"/>
    <property type="evidence" value="ECO:0007669"/>
    <property type="project" value="InterPro"/>
</dbReference>
<dbReference type="Proteomes" id="UP000178432">
    <property type="component" value="Unassembled WGS sequence"/>
</dbReference>
<dbReference type="GO" id="GO:0008047">
    <property type="term" value="F:enzyme activator activity"/>
    <property type="evidence" value="ECO:0007669"/>
    <property type="project" value="TreeGrafter"/>
</dbReference>
<dbReference type="Gene3D" id="1.10.3710.10">
    <property type="entry name" value="DNA polymerase III clamp loader subunits, C-terminal domain"/>
    <property type="match status" value="1"/>
</dbReference>
<dbReference type="InterPro" id="IPR003959">
    <property type="entry name" value="ATPase_AAA_core"/>
</dbReference>
<dbReference type="InterPro" id="IPR021886">
    <property type="entry name" value="MgsA_C"/>
</dbReference>
<name>A0A1G1Y831_9BACT</name>
<dbReference type="InterPro" id="IPR003593">
    <property type="entry name" value="AAA+_ATPase"/>
</dbReference>
<comment type="function">
    <text evidence="1">DNA-dependent ATPase that plays important roles in cellular responses to stalled DNA replication processes.</text>
</comment>
<evidence type="ECO:0000313" key="9">
    <source>
        <dbReference type="Proteomes" id="UP000178432"/>
    </source>
</evidence>
<dbReference type="InterPro" id="IPR032423">
    <property type="entry name" value="AAA_assoc_2"/>
</dbReference>
<dbReference type="GO" id="GO:0017116">
    <property type="term" value="F:single-stranded DNA helicase activity"/>
    <property type="evidence" value="ECO:0007669"/>
    <property type="project" value="TreeGrafter"/>
</dbReference>
<dbReference type="Pfam" id="PF12002">
    <property type="entry name" value="MgsA_C"/>
    <property type="match status" value="1"/>
</dbReference>
<keyword evidence="4" id="KW-0235">DNA replication</keyword>
<dbReference type="PANTHER" id="PTHR13779">
    <property type="entry name" value="WERNER HELICASE-INTERACTING PROTEIN 1 FAMILY MEMBER"/>
    <property type="match status" value="1"/>
</dbReference>
<dbReference type="FunFam" id="1.20.272.10:FF:000001">
    <property type="entry name" value="Putative AAA family ATPase"/>
    <property type="match status" value="1"/>
</dbReference>
<dbReference type="Pfam" id="PF00004">
    <property type="entry name" value="AAA"/>
    <property type="match status" value="1"/>
</dbReference>
<evidence type="ECO:0000259" key="7">
    <source>
        <dbReference type="SMART" id="SM00382"/>
    </source>
</evidence>
<dbReference type="GO" id="GO:0005524">
    <property type="term" value="F:ATP binding"/>
    <property type="evidence" value="ECO:0007669"/>
    <property type="project" value="UniProtKB-KW"/>
</dbReference>
<evidence type="ECO:0000256" key="4">
    <source>
        <dbReference type="ARBA" id="ARBA00022705"/>
    </source>
</evidence>
<dbReference type="GO" id="GO:0006261">
    <property type="term" value="P:DNA-templated DNA replication"/>
    <property type="evidence" value="ECO:0007669"/>
    <property type="project" value="TreeGrafter"/>
</dbReference>
<proteinExistence type="inferred from homology"/>
<organism evidence="8 9">
    <name type="scientific">Candidatus Buchananbacteria bacterium RIFCSPHIGHO2_01_FULL_46_12</name>
    <dbReference type="NCBI Taxonomy" id="1797536"/>
    <lineage>
        <taxon>Bacteria</taxon>
        <taxon>Candidatus Buchananiibacteriota</taxon>
    </lineage>
</organism>
<dbReference type="SUPFAM" id="SSF52540">
    <property type="entry name" value="P-loop containing nucleoside triphosphate hydrolases"/>
    <property type="match status" value="1"/>
</dbReference>
<keyword evidence="5" id="KW-0547">Nucleotide-binding</keyword>
<protein>
    <recommendedName>
        <fullName evidence="3">Replication-associated recombination protein A</fullName>
    </recommendedName>
</protein>
<evidence type="ECO:0000256" key="3">
    <source>
        <dbReference type="ARBA" id="ARBA00020776"/>
    </source>
</evidence>
<dbReference type="Gene3D" id="1.10.8.60">
    <property type="match status" value="1"/>
</dbReference>
<dbReference type="FunFam" id="1.10.8.60:FF:000029">
    <property type="entry name" value="Replication-associated recombination protein A"/>
    <property type="match status" value="1"/>
</dbReference>
<dbReference type="GO" id="GO:0003677">
    <property type="term" value="F:DNA binding"/>
    <property type="evidence" value="ECO:0007669"/>
    <property type="project" value="InterPro"/>
</dbReference>
<dbReference type="FunFam" id="3.40.50.300:FF:000137">
    <property type="entry name" value="Replication-associated recombination protein A"/>
    <property type="match status" value="1"/>
</dbReference>
<comment type="similarity">
    <text evidence="2">Belongs to the AAA ATPase family. RarA/MGS1/WRNIP1 subfamily.</text>
</comment>
<dbReference type="AlphaFoldDB" id="A0A1G1Y831"/>
<comment type="caution">
    <text evidence="8">The sequence shown here is derived from an EMBL/GenBank/DDBJ whole genome shotgun (WGS) entry which is preliminary data.</text>
</comment>
<dbReference type="EMBL" id="MHIF01000011">
    <property type="protein sequence ID" value="OGY48479.1"/>
    <property type="molecule type" value="Genomic_DNA"/>
</dbReference>
<dbReference type="InterPro" id="IPR008921">
    <property type="entry name" value="DNA_pol3_clamp-load_cplx_C"/>
</dbReference>
<evidence type="ECO:0000256" key="2">
    <source>
        <dbReference type="ARBA" id="ARBA00008959"/>
    </source>
</evidence>
<evidence type="ECO:0000256" key="1">
    <source>
        <dbReference type="ARBA" id="ARBA00002393"/>
    </source>
</evidence>
<sequence>MDLFDAKLNRELAAGAPLADRLRPQTLEDFAGQKDIVGQGKLLREAIEKDEIPSMIFWGPPGVGKSTLARIIAKMTKSAFIQLSAVSSGVKEFREIVKTARERRKFNGQRTILFIDEIHRWNKAQQDGLLPYVESGMITLIGATTENPSFEVVSALLSRCRVFVLTQLNEHDIELILQRAVKTGFKDLKIDLSDDVARYLASLSNGDARVALNALEFAVKSTKPNSMGKIILNKDIIRQSLQKSSFLYDKGGDQHFNIISALHKSVRGGNADAALYWVGRMIEAGEDPLYIARRLVRMSVEDIGLADPKALEQAVACYHGCHFLGLPECNIILAQCVVYLARAKKSVEVYQAYGQVQADVKNTMDEPVPLHLRNAPTGLMKDLGYGKDYKYSPDYGWQEEQEYLPAKIKGRKYLK</sequence>
<dbReference type="InterPro" id="IPR051314">
    <property type="entry name" value="AAA_ATPase_RarA/MGS1/WRNIP1"/>
</dbReference>
<evidence type="ECO:0000313" key="8">
    <source>
        <dbReference type="EMBL" id="OGY48479.1"/>
    </source>
</evidence>
<dbReference type="Gene3D" id="3.40.50.300">
    <property type="entry name" value="P-loop containing nucleotide triphosphate hydrolases"/>
    <property type="match status" value="1"/>
</dbReference>
<dbReference type="Pfam" id="PF16193">
    <property type="entry name" value="AAA_assoc_2"/>
    <property type="match status" value="1"/>
</dbReference>
<keyword evidence="6" id="KW-0067">ATP-binding</keyword>
<feature type="domain" description="AAA+ ATPase" evidence="7">
    <location>
        <begin position="51"/>
        <end position="168"/>
    </location>
</feature>
<dbReference type="SMART" id="SM00382">
    <property type="entry name" value="AAA"/>
    <property type="match status" value="1"/>
</dbReference>
<dbReference type="PANTHER" id="PTHR13779:SF7">
    <property type="entry name" value="ATPASE WRNIP1"/>
    <property type="match status" value="1"/>
</dbReference>